<dbReference type="AlphaFoldDB" id="A0A0B6XZJ8"/>
<gene>
    <name evidence="1" type="primary">ORF4930</name>
</gene>
<proteinExistence type="predicted"/>
<reference evidence="1" key="1">
    <citation type="submission" date="2014-12" db="EMBL/GenBank/DDBJ databases">
        <title>Insight into the proteome of Arion vulgaris.</title>
        <authorList>
            <person name="Aradska J."/>
            <person name="Bulat T."/>
            <person name="Smidak R."/>
            <person name="Sarate P."/>
            <person name="Gangsoo J."/>
            <person name="Sialana F."/>
            <person name="Bilban M."/>
            <person name="Lubec G."/>
        </authorList>
    </citation>
    <scope>NUCLEOTIDE SEQUENCE</scope>
    <source>
        <tissue evidence="1">Skin</tissue>
    </source>
</reference>
<protein>
    <submittedName>
        <fullName evidence="1">Uncharacterized protein</fullName>
    </submittedName>
</protein>
<feature type="non-terminal residue" evidence="1">
    <location>
        <position position="1"/>
    </location>
</feature>
<organism evidence="1">
    <name type="scientific">Arion vulgaris</name>
    <dbReference type="NCBI Taxonomy" id="1028688"/>
    <lineage>
        <taxon>Eukaryota</taxon>
        <taxon>Metazoa</taxon>
        <taxon>Spiralia</taxon>
        <taxon>Lophotrochozoa</taxon>
        <taxon>Mollusca</taxon>
        <taxon>Gastropoda</taxon>
        <taxon>Heterobranchia</taxon>
        <taxon>Euthyneura</taxon>
        <taxon>Panpulmonata</taxon>
        <taxon>Eupulmonata</taxon>
        <taxon>Stylommatophora</taxon>
        <taxon>Helicina</taxon>
        <taxon>Arionoidea</taxon>
        <taxon>Arionidae</taxon>
        <taxon>Arion</taxon>
    </lineage>
</organism>
<evidence type="ECO:0000313" key="1">
    <source>
        <dbReference type="EMBL" id="CEK48715.1"/>
    </source>
</evidence>
<accession>A0A0B6XZJ8</accession>
<dbReference type="EMBL" id="HACG01001850">
    <property type="protein sequence ID" value="CEK48715.1"/>
    <property type="molecule type" value="Transcribed_RNA"/>
</dbReference>
<name>A0A0B6XZJ8_9EUPU</name>
<sequence>IRLAIKDCNLGVTKLMQNFDLERKNGDGYKADICRFQYFEVNWSDFFSSSMS</sequence>